<dbReference type="Proteomes" id="UP001341840">
    <property type="component" value="Unassembled WGS sequence"/>
</dbReference>
<dbReference type="EMBL" id="JASCZI010030482">
    <property type="protein sequence ID" value="MED6123001.1"/>
    <property type="molecule type" value="Genomic_DNA"/>
</dbReference>
<reference evidence="1 2" key="1">
    <citation type="journal article" date="2023" name="Plants (Basel)">
        <title>Bridging the Gap: Combining Genomics and Transcriptomics Approaches to Understand Stylosanthes scabra, an Orphan Legume from the Brazilian Caatinga.</title>
        <authorList>
            <person name="Ferreira-Neto J.R.C."/>
            <person name="da Silva M.D."/>
            <person name="Binneck E."/>
            <person name="de Melo N.F."/>
            <person name="da Silva R.H."/>
            <person name="de Melo A.L.T.M."/>
            <person name="Pandolfi V."/>
            <person name="Bustamante F.O."/>
            <person name="Brasileiro-Vidal A.C."/>
            <person name="Benko-Iseppon A.M."/>
        </authorList>
    </citation>
    <scope>NUCLEOTIDE SEQUENCE [LARGE SCALE GENOMIC DNA]</scope>
    <source>
        <tissue evidence="1">Leaves</tissue>
    </source>
</reference>
<organism evidence="1 2">
    <name type="scientific">Stylosanthes scabra</name>
    <dbReference type="NCBI Taxonomy" id="79078"/>
    <lineage>
        <taxon>Eukaryota</taxon>
        <taxon>Viridiplantae</taxon>
        <taxon>Streptophyta</taxon>
        <taxon>Embryophyta</taxon>
        <taxon>Tracheophyta</taxon>
        <taxon>Spermatophyta</taxon>
        <taxon>Magnoliopsida</taxon>
        <taxon>eudicotyledons</taxon>
        <taxon>Gunneridae</taxon>
        <taxon>Pentapetalae</taxon>
        <taxon>rosids</taxon>
        <taxon>fabids</taxon>
        <taxon>Fabales</taxon>
        <taxon>Fabaceae</taxon>
        <taxon>Papilionoideae</taxon>
        <taxon>50 kb inversion clade</taxon>
        <taxon>dalbergioids sensu lato</taxon>
        <taxon>Dalbergieae</taxon>
        <taxon>Pterocarpus clade</taxon>
        <taxon>Stylosanthes</taxon>
    </lineage>
</organism>
<comment type="caution">
    <text evidence="1">The sequence shown here is derived from an EMBL/GenBank/DDBJ whole genome shotgun (WGS) entry which is preliminary data.</text>
</comment>
<sequence length="103" mass="11328">MESMGTGSCLWMVTNVNIFGIRIEKLEQLGKNEARNWNSILLFFAGGTPDSSPKIHQVSYAGGTTLDIAEAVAAGISPRDSPFRTTVTLQAFKVKFTCWWNIS</sequence>
<evidence type="ECO:0000313" key="1">
    <source>
        <dbReference type="EMBL" id="MED6123001.1"/>
    </source>
</evidence>
<accession>A0ABU6RGR3</accession>
<gene>
    <name evidence="1" type="ORF">PIB30_045210</name>
</gene>
<name>A0ABU6RGR3_9FABA</name>
<proteinExistence type="predicted"/>
<evidence type="ECO:0000313" key="2">
    <source>
        <dbReference type="Proteomes" id="UP001341840"/>
    </source>
</evidence>
<protein>
    <submittedName>
        <fullName evidence="1">Uncharacterized protein</fullName>
    </submittedName>
</protein>
<keyword evidence="2" id="KW-1185">Reference proteome</keyword>